<feature type="transmembrane region" description="Helical" evidence="6">
    <location>
        <begin position="353"/>
        <end position="374"/>
    </location>
</feature>
<protein>
    <submittedName>
        <fullName evidence="7">MFS general substrate transporter</fullName>
    </submittedName>
</protein>
<evidence type="ECO:0000256" key="4">
    <source>
        <dbReference type="ARBA" id="ARBA00022989"/>
    </source>
</evidence>
<evidence type="ECO:0000256" key="2">
    <source>
        <dbReference type="ARBA" id="ARBA00022448"/>
    </source>
</evidence>
<dbReference type="EMBL" id="KV423972">
    <property type="protein sequence ID" value="KZT56779.1"/>
    <property type="molecule type" value="Genomic_DNA"/>
</dbReference>
<name>A0A165FI21_9BASI</name>
<dbReference type="InterPro" id="IPR036259">
    <property type="entry name" value="MFS_trans_sf"/>
</dbReference>
<dbReference type="Pfam" id="PF07690">
    <property type="entry name" value="MFS_1"/>
    <property type="match status" value="1"/>
</dbReference>
<feature type="transmembrane region" description="Helical" evidence="6">
    <location>
        <begin position="95"/>
        <end position="115"/>
    </location>
</feature>
<dbReference type="GO" id="GO:0016020">
    <property type="term" value="C:membrane"/>
    <property type="evidence" value="ECO:0007669"/>
    <property type="project" value="UniProtKB-SubCell"/>
</dbReference>
<evidence type="ECO:0000256" key="1">
    <source>
        <dbReference type="ARBA" id="ARBA00004141"/>
    </source>
</evidence>
<feature type="transmembrane region" description="Helical" evidence="6">
    <location>
        <begin position="190"/>
        <end position="210"/>
    </location>
</feature>
<feature type="transmembrane region" description="Helical" evidence="6">
    <location>
        <begin position="290"/>
        <end position="315"/>
    </location>
</feature>
<dbReference type="AlphaFoldDB" id="A0A165FI21"/>
<dbReference type="InParanoid" id="A0A165FI21"/>
<evidence type="ECO:0000256" key="6">
    <source>
        <dbReference type="SAM" id="Phobius"/>
    </source>
</evidence>
<evidence type="ECO:0000256" key="3">
    <source>
        <dbReference type="ARBA" id="ARBA00022692"/>
    </source>
</evidence>
<dbReference type="STRING" id="1353952.A0A165FI21"/>
<gene>
    <name evidence="7" type="ORF">CALCODRAFT_470596</name>
</gene>
<organism evidence="7 8">
    <name type="scientific">Calocera cornea HHB12733</name>
    <dbReference type="NCBI Taxonomy" id="1353952"/>
    <lineage>
        <taxon>Eukaryota</taxon>
        <taxon>Fungi</taxon>
        <taxon>Dikarya</taxon>
        <taxon>Basidiomycota</taxon>
        <taxon>Agaricomycotina</taxon>
        <taxon>Dacrymycetes</taxon>
        <taxon>Dacrymycetales</taxon>
        <taxon>Dacrymycetaceae</taxon>
        <taxon>Calocera</taxon>
    </lineage>
</organism>
<dbReference type="PANTHER" id="PTHR43791:SF21">
    <property type="entry name" value="MAJOR FACILITATOR SUPERFAMILY (MFS) PROFILE DOMAIN-CONTAINING PROTEIN"/>
    <property type="match status" value="1"/>
</dbReference>
<dbReference type="SUPFAM" id="SSF103473">
    <property type="entry name" value="MFS general substrate transporter"/>
    <property type="match status" value="1"/>
</dbReference>
<keyword evidence="4 6" id="KW-1133">Transmembrane helix</keyword>
<keyword evidence="3 6" id="KW-0812">Transmembrane</keyword>
<feature type="transmembrane region" description="Helical" evidence="6">
    <location>
        <begin position="54"/>
        <end position="71"/>
    </location>
</feature>
<keyword evidence="5 6" id="KW-0472">Membrane</keyword>
<keyword evidence="8" id="KW-1185">Reference proteome</keyword>
<feature type="transmembrane region" description="Helical" evidence="6">
    <location>
        <begin position="417"/>
        <end position="438"/>
    </location>
</feature>
<dbReference type="PANTHER" id="PTHR43791">
    <property type="entry name" value="PERMEASE-RELATED"/>
    <property type="match status" value="1"/>
</dbReference>
<dbReference type="GO" id="GO:0022857">
    <property type="term" value="F:transmembrane transporter activity"/>
    <property type="evidence" value="ECO:0007669"/>
    <property type="project" value="InterPro"/>
</dbReference>
<feature type="transmembrane region" description="Helical" evidence="6">
    <location>
        <begin position="327"/>
        <end position="347"/>
    </location>
</feature>
<dbReference type="InterPro" id="IPR011701">
    <property type="entry name" value="MFS"/>
</dbReference>
<sequence>MSGVTADRLAAEILYVDQAKADELGEELRTNRQGGYHPITEEERKAHYRLNRKFDLCVLPLLIAIYLFNGLDRSNLGNAQTDNFSTDIGIPASSIWFLAVICFCWGLLTICHAFVKSDSQLIAVRLLMGIAESGFYPTCLSYLSLFYPRHDLAFRFAMFYGMYAVAGAFGGLIAFGIFQIHSGTLHPWQYLFILEGCIPIILSCLIPILLSKDPKSAWFLKPEEREYAEKRMIIDAAANLNGTFKISKRDVIEIVKDWKLWFTLFANTLAGTCPQGFTIFFPVVVKGLGYAGALANLMTVPPYVCGTLVLLIFAYSSDRRKERTLHILGGMLIIIIGLIITVTLPLQNTGGRYAGLLILLSGSFVFSPIVSAWYAGNTPEPGKRTIGLAIIGWGNVSGIIGSELFQAQYGPDYRYPLQVTLGLMVVALAGYVFVHILLRLANRSRAKKLATMTPEQIEEENTSDVRVGDKKYTFVYGL</sequence>
<keyword evidence="2" id="KW-0813">Transport</keyword>
<feature type="transmembrane region" description="Helical" evidence="6">
    <location>
        <begin position="157"/>
        <end position="178"/>
    </location>
</feature>
<evidence type="ECO:0000313" key="8">
    <source>
        <dbReference type="Proteomes" id="UP000076842"/>
    </source>
</evidence>
<accession>A0A165FI21</accession>
<dbReference type="Proteomes" id="UP000076842">
    <property type="component" value="Unassembled WGS sequence"/>
</dbReference>
<dbReference type="FunFam" id="1.20.1250.20:FF:000013">
    <property type="entry name" value="MFS general substrate transporter"/>
    <property type="match status" value="1"/>
</dbReference>
<feature type="transmembrane region" description="Helical" evidence="6">
    <location>
        <begin position="122"/>
        <end position="145"/>
    </location>
</feature>
<evidence type="ECO:0000256" key="5">
    <source>
        <dbReference type="ARBA" id="ARBA00023136"/>
    </source>
</evidence>
<comment type="subcellular location">
    <subcellularLocation>
        <location evidence="1">Membrane</location>
        <topology evidence="1">Multi-pass membrane protein</topology>
    </subcellularLocation>
</comment>
<dbReference type="OrthoDB" id="1935484at2759"/>
<dbReference type="Gene3D" id="1.20.1250.20">
    <property type="entry name" value="MFS general substrate transporter like domains"/>
    <property type="match status" value="2"/>
</dbReference>
<proteinExistence type="predicted"/>
<reference evidence="7 8" key="1">
    <citation type="journal article" date="2016" name="Mol. Biol. Evol.">
        <title>Comparative Genomics of Early-Diverging Mushroom-Forming Fungi Provides Insights into the Origins of Lignocellulose Decay Capabilities.</title>
        <authorList>
            <person name="Nagy L.G."/>
            <person name="Riley R."/>
            <person name="Tritt A."/>
            <person name="Adam C."/>
            <person name="Daum C."/>
            <person name="Floudas D."/>
            <person name="Sun H."/>
            <person name="Yadav J.S."/>
            <person name="Pangilinan J."/>
            <person name="Larsson K.H."/>
            <person name="Matsuura K."/>
            <person name="Barry K."/>
            <person name="Labutti K."/>
            <person name="Kuo R."/>
            <person name="Ohm R.A."/>
            <person name="Bhattacharya S.S."/>
            <person name="Shirouzu T."/>
            <person name="Yoshinaga Y."/>
            <person name="Martin F.M."/>
            <person name="Grigoriev I.V."/>
            <person name="Hibbett D.S."/>
        </authorList>
    </citation>
    <scope>NUCLEOTIDE SEQUENCE [LARGE SCALE GENOMIC DNA]</scope>
    <source>
        <strain evidence="7 8">HHB12733</strain>
    </source>
</reference>
<evidence type="ECO:0000313" key="7">
    <source>
        <dbReference type="EMBL" id="KZT56779.1"/>
    </source>
</evidence>